<keyword evidence="16" id="KW-1185">Reference proteome</keyword>
<comment type="caution">
    <text evidence="15">The sequence shown here is derived from an EMBL/GenBank/DDBJ whole genome shotgun (WGS) entry which is preliminary data.</text>
</comment>
<evidence type="ECO:0000256" key="10">
    <source>
        <dbReference type="ARBA" id="ARBA00024323"/>
    </source>
</evidence>
<feature type="transmembrane region" description="Helical" evidence="13">
    <location>
        <begin position="53"/>
        <end position="71"/>
    </location>
</feature>
<dbReference type="PANTHER" id="PTHR12497">
    <property type="entry name" value="TAZ PROTEIN TAFAZZIN"/>
    <property type="match status" value="1"/>
</dbReference>
<evidence type="ECO:0000256" key="3">
    <source>
        <dbReference type="ARBA" id="ARBA00022679"/>
    </source>
</evidence>
<evidence type="ECO:0000256" key="7">
    <source>
        <dbReference type="ARBA" id="ARBA00023128"/>
    </source>
</evidence>
<dbReference type="CDD" id="cd07989">
    <property type="entry name" value="LPLAT_AGPAT-like"/>
    <property type="match status" value="1"/>
</dbReference>
<feature type="non-terminal residue" evidence="15">
    <location>
        <position position="300"/>
    </location>
</feature>
<evidence type="ECO:0000256" key="9">
    <source>
        <dbReference type="ARBA" id="ARBA00023315"/>
    </source>
</evidence>
<evidence type="ECO:0000256" key="1">
    <source>
        <dbReference type="ARBA" id="ARBA00004137"/>
    </source>
</evidence>
<dbReference type="PANTHER" id="PTHR12497:SF0">
    <property type="entry name" value="TAFAZZIN"/>
    <property type="match status" value="1"/>
</dbReference>
<organism evidence="15 16">
    <name type="scientific">Mytilus galloprovincialis</name>
    <name type="common">Mediterranean mussel</name>
    <dbReference type="NCBI Taxonomy" id="29158"/>
    <lineage>
        <taxon>Eukaryota</taxon>
        <taxon>Metazoa</taxon>
        <taxon>Spiralia</taxon>
        <taxon>Lophotrochozoa</taxon>
        <taxon>Mollusca</taxon>
        <taxon>Bivalvia</taxon>
        <taxon>Autobranchia</taxon>
        <taxon>Pteriomorphia</taxon>
        <taxon>Mytilida</taxon>
        <taxon>Mytiloidea</taxon>
        <taxon>Mytilidae</taxon>
        <taxon>Mytilinae</taxon>
        <taxon>Mytilus</taxon>
    </lineage>
</organism>
<dbReference type="OrthoDB" id="193467at2759"/>
<keyword evidence="6" id="KW-0443">Lipid metabolism</keyword>
<protein>
    <recommendedName>
        <fullName evidence="13">Tafazzin family protein</fullName>
    </recommendedName>
</protein>
<dbReference type="GO" id="GO:0005741">
    <property type="term" value="C:mitochondrial outer membrane"/>
    <property type="evidence" value="ECO:0007669"/>
    <property type="project" value="UniProtKB-SubCell"/>
</dbReference>
<keyword evidence="3 15" id="KW-0808">Transferase</keyword>
<dbReference type="EMBL" id="UYJE01005571">
    <property type="protein sequence ID" value="VDI38360.1"/>
    <property type="molecule type" value="Genomic_DNA"/>
</dbReference>
<comment type="catalytic activity">
    <reaction evidence="11">
        <text>1'-[1,2-diacyl-sn-glycero-3-phospho],3'-[1-acyl-sn-glycero-3-phospho]-glycerol + a 1,2-diacyl-sn-glycero-3-phosphocholine = a cardiolipin + a 1-acyl-sn-glycero-3-phosphocholine</text>
        <dbReference type="Rhea" id="RHEA:33731"/>
        <dbReference type="ChEBI" id="CHEBI:57643"/>
        <dbReference type="ChEBI" id="CHEBI:58168"/>
        <dbReference type="ChEBI" id="CHEBI:62237"/>
        <dbReference type="ChEBI" id="CHEBI:64743"/>
    </reaction>
    <physiologicalReaction direction="left-to-right" evidence="11">
        <dbReference type="Rhea" id="RHEA:33732"/>
    </physiologicalReaction>
    <physiologicalReaction direction="right-to-left" evidence="11">
        <dbReference type="Rhea" id="RHEA:33733"/>
    </physiologicalReaction>
</comment>
<keyword evidence="9 15" id="KW-0012">Acyltransferase</keyword>
<evidence type="ECO:0000259" key="14">
    <source>
        <dbReference type="SMART" id="SM00563"/>
    </source>
</evidence>
<evidence type="ECO:0000256" key="8">
    <source>
        <dbReference type="ARBA" id="ARBA00023136"/>
    </source>
</evidence>
<dbReference type="SMART" id="SM00563">
    <property type="entry name" value="PlsC"/>
    <property type="match status" value="1"/>
</dbReference>
<reference evidence="15" key="1">
    <citation type="submission" date="2018-11" db="EMBL/GenBank/DDBJ databases">
        <authorList>
            <person name="Alioto T."/>
            <person name="Alioto T."/>
        </authorList>
    </citation>
    <scope>NUCLEOTIDE SEQUENCE</scope>
</reference>
<dbReference type="Pfam" id="PF01553">
    <property type="entry name" value="Acyltransferase"/>
    <property type="match status" value="1"/>
</dbReference>
<accession>A0A8B6ESE4</accession>
<dbReference type="GO" id="GO:0035965">
    <property type="term" value="P:cardiolipin acyl-chain remodeling"/>
    <property type="evidence" value="ECO:0007669"/>
    <property type="project" value="TreeGrafter"/>
</dbReference>
<evidence type="ECO:0000256" key="6">
    <source>
        <dbReference type="ARBA" id="ARBA00023098"/>
    </source>
</evidence>
<comment type="catalytic activity">
    <reaction evidence="12">
        <text>1,2-di-(9Z-octadecenoyl)-sn-glycero-3-phosphocholine + 1-hexadecanoyl-sn-glycero-3-phosphocholine = 1-hexadecanoyl-2-(9Z-octadecenoyl)-sn-glycero-3-phosphocholine + 1-(9Z-octadecenoyl)-sn-glycero-3-phosphocholine</text>
        <dbReference type="Rhea" id="RHEA:43816"/>
        <dbReference type="ChEBI" id="CHEBI:28610"/>
        <dbReference type="ChEBI" id="CHEBI:72998"/>
        <dbReference type="ChEBI" id="CHEBI:73001"/>
        <dbReference type="ChEBI" id="CHEBI:74669"/>
    </reaction>
    <physiologicalReaction direction="left-to-right" evidence="12">
        <dbReference type="Rhea" id="RHEA:43817"/>
    </physiologicalReaction>
    <physiologicalReaction direction="right-to-left" evidence="12">
        <dbReference type="Rhea" id="RHEA:43818"/>
    </physiologicalReaction>
</comment>
<dbReference type="GO" id="GO:0047184">
    <property type="term" value="F:1-acylglycerophosphocholine O-acyltransferase activity"/>
    <property type="evidence" value="ECO:0007669"/>
    <property type="project" value="TreeGrafter"/>
</dbReference>
<keyword evidence="13" id="KW-1133">Transmembrane helix</keyword>
<keyword evidence="5" id="KW-0999">Mitochondrion inner membrane</keyword>
<dbReference type="SUPFAM" id="SSF69593">
    <property type="entry name" value="Glycerol-3-phosphate (1)-acyltransferase"/>
    <property type="match status" value="1"/>
</dbReference>
<dbReference type="Proteomes" id="UP000596742">
    <property type="component" value="Unassembled WGS sequence"/>
</dbReference>
<dbReference type="PRINTS" id="PR00979">
    <property type="entry name" value="TAFAZZIN"/>
</dbReference>
<evidence type="ECO:0000256" key="13">
    <source>
        <dbReference type="RuleBase" id="RU365062"/>
    </source>
</evidence>
<dbReference type="InterPro" id="IPR000872">
    <property type="entry name" value="Tafazzin"/>
</dbReference>
<gene>
    <name evidence="15" type="ORF">MGAL_10B064267</name>
</gene>
<keyword evidence="7" id="KW-0496">Mitochondrion</keyword>
<evidence type="ECO:0000256" key="2">
    <source>
        <dbReference type="ARBA" id="ARBA00010524"/>
    </source>
</evidence>
<keyword evidence="8 13" id="KW-0472">Membrane</keyword>
<keyword evidence="13" id="KW-0812">Transmembrane</keyword>
<comment type="subcellular location">
    <subcellularLocation>
        <location evidence="1">Mitochondrion inner membrane</location>
        <topology evidence="1">Peripheral membrane protein</topology>
        <orientation evidence="1">Intermembrane side</orientation>
    </subcellularLocation>
    <subcellularLocation>
        <location evidence="10">Mitochondrion outer membrane</location>
        <topology evidence="10">Peripheral membrane protein</topology>
        <orientation evidence="10">Intermembrane side</orientation>
    </subcellularLocation>
</comment>
<dbReference type="GO" id="GO:0005743">
    <property type="term" value="C:mitochondrial inner membrane"/>
    <property type="evidence" value="ECO:0007669"/>
    <property type="project" value="UniProtKB-SubCell"/>
</dbReference>
<dbReference type="AlphaFoldDB" id="A0A8B6ESE4"/>
<proteinExistence type="inferred from homology"/>
<name>A0A8B6ESE4_MYTGA</name>
<dbReference type="GO" id="GO:0007007">
    <property type="term" value="P:inner mitochondrial membrane organization"/>
    <property type="evidence" value="ECO:0007669"/>
    <property type="project" value="TreeGrafter"/>
</dbReference>
<comment type="similarity">
    <text evidence="2 13">Belongs to the taffazin family.</text>
</comment>
<evidence type="ECO:0000313" key="15">
    <source>
        <dbReference type="EMBL" id="VDI38360.1"/>
    </source>
</evidence>
<dbReference type="InterPro" id="IPR002123">
    <property type="entry name" value="Plipid/glycerol_acylTrfase"/>
</dbReference>
<evidence type="ECO:0000313" key="16">
    <source>
        <dbReference type="Proteomes" id="UP000596742"/>
    </source>
</evidence>
<keyword evidence="4" id="KW-1000">Mitochondrion outer membrane</keyword>
<sequence length="300" mass="35582">AIQKTGHSNFMILHRNHIKTVFVDDMDLQHVQGVNRIQRDPKYWFFSERPNKIWSFFSFLVIFLSLVYCKVMKGLLNTYKIHNKERLYKCLYDREEKRGLVTVSNHDSCMDDPLLWGCLKWRNTVQPAKVRWITAANDICFTKWSHALFFSLGRVVPIIRGDGVYQRSMDFIIEKINNGDWTHIFPEGRVNIDKSFIRFKWGVGRLVAEAKKIPVVLPMYHVGMDDILPNNKPYVPRIRKKVTLLIGQPMEFTEDVELMRLMKKTPTEIRKYITDKIQDEIYKLKEKAERLHVESFQEQV</sequence>
<evidence type="ECO:0000256" key="11">
    <source>
        <dbReference type="ARBA" id="ARBA00047906"/>
    </source>
</evidence>
<feature type="domain" description="Phospholipid/glycerol acyltransferase" evidence="14">
    <location>
        <begin position="100"/>
        <end position="224"/>
    </location>
</feature>
<evidence type="ECO:0000256" key="12">
    <source>
        <dbReference type="ARBA" id="ARBA00049543"/>
    </source>
</evidence>
<evidence type="ECO:0000256" key="5">
    <source>
        <dbReference type="ARBA" id="ARBA00022792"/>
    </source>
</evidence>
<evidence type="ECO:0000256" key="4">
    <source>
        <dbReference type="ARBA" id="ARBA00022787"/>
    </source>
</evidence>